<organism evidence="2 3">
    <name type="scientific">Niabella pedocola</name>
    <dbReference type="NCBI Taxonomy" id="1752077"/>
    <lineage>
        <taxon>Bacteria</taxon>
        <taxon>Pseudomonadati</taxon>
        <taxon>Bacteroidota</taxon>
        <taxon>Chitinophagia</taxon>
        <taxon>Chitinophagales</taxon>
        <taxon>Chitinophagaceae</taxon>
        <taxon>Niabella</taxon>
    </lineage>
</organism>
<gene>
    <name evidence="2" type="ORF">LQ567_13685</name>
</gene>
<dbReference type="EMBL" id="JAJNEC010000005">
    <property type="protein sequence ID" value="MCD2423822.1"/>
    <property type="molecule type" value="Genomic_DNA"/>
</dbReference>
<dbReference type="InterPro" id="IPR018490">
    <property type="entry name" value="cNMP-bd_dom_sf"/>
</dbReference>
<name>A0ABS8PRW9_9BACT</name>
<evidence type="ECO:0000313" key="2">
    <source>
        <dbReference type="EMBL" id="MCD2423822.1"/>
    </source>
</evidence>
<dbReference type="InterPro" id="IPR000595">
    <property type="entry name" value="cNMP-bd_dom"/>
</dbReference>
<evidence type="ECO:0000259" key="1">
    <source>
        <dbReference type="PROSITE" id="PS50042"/>
    </source>
</evidence>
<dbReference type="InterPro" id="IPR014710">
    <property type="entry name" value="RmlC-like_jellyroll"/>
</dbReference>
<protein>
    <submittedName>
        <fullName evidence="2">Crp/Fnr family transcriptional regulator</fullName>
    </submittedName>
</protein>
<feature type="domain" description="Cyclic nucleotide-binding" evidence="1">
    <location>
        <begin position="11"/>
        <end position="112"/>
    </location>
</feature>
<dbReference type="Pfam" id="PF00027">
    <property type="entry name" value="cNMP_binding"/>
    <property type="match status" value="1"/>
</dbReference>
<dbReference type="CDD" id="cd00038">
    <property type="entry name" value="CAP_ED"/>
    <property type="match status" value="1"/>
</dbReference>
<reference evidence="2 3" key="1">
    <citation type="submission" date="2021-11" db="EMBL/GenBank/DDBJ databases">
        <title>Genomic of Niabella pedocola.</title>
        <authorList>
            <person name="Wu T."/>
        </authorList>
    </citation>
    <scope>NUCLEOTIDE SEQUENCE [LARGE SCALE GENOMIC DNA]</scope>
    <source>
        <strain evidence="2 3">JCM 31011</strain>
    </source>
</reference>
<comment type="caution">
    <text evidence="2">The sequence shown here is derived from an EMBL/GenBank/DDBJ whole genome shotgun (WGS) entry which is preliminary data.</text>
</comment>
<proteinExistence type="predicted"/>
<evidence type="ECO:0000313" key="3">
    <source>
        <dbReference type="Proteomes" id="UP001199816"/>
    </source>
</evidence>
<accession>A0ABS8PRW9</accession>
<dbReference type="Proteomes" id="UP001199816">
    <property type="component" value="Unassembled WGS sequence"/>
</dbReference>
<dbReference type="SUPFAM" id="SSF51206">
    <property type="entry name" value="cAMP-binding domain-like"/>
    <property type="match status" value="1"/>
</dbReference>
<dbReference type="RefSeq" id="WP_231005080.1">
    <property type="nucleotide sequence ID" value="NZ_JAJNEC010000005.1"/>
</dbReference>
<keyword evidence="3" id="KW-1185">Reference proteome</keyword>
<dbReference type="Gene3D" id="2.60.120.10">
    <property type="entry name" value="Jelly Rolls"/>
    <property type="match status" value="1"/>
</dbReference>
<dbReference type="PROSITE" id="PS50042">
    <property type="entry name" value="CNMP_BINDING_3"/>
    <property type="match status" value="1"/>
</dbReference>
<sequence>MFNNLIKNLEGYLHFDEDELAFLTADMEVRTVRKNEKVSRVGEVVNHVYYIDKGLIRFYHEIGGKEHTYKIFRENMWASDYAAFLTRSKSAMHIEALEDTVLIQLHYDEMQKGYERAKVFERFGRKMAESLFLTTVQRTLDIMVKSPETRYLELLEHDAEMIRRVPLKYIASMLGIEPESLSRIRKRTARLQTKA</sequence>